<evidence type="ECO:0000313" key="3">
    <source>
        <dbReference type="Proteomes" id="UP000193144"/>
    </source>
</evidence>
<feature type="compositionally biased region" description="Basic and acidic residues" evidence="1">
    <location>
        <begin position="49"/>
        <end position="59"/>
    </location>
</feature>
<sequence length="150" mass="16586">MDDEKPHTASLAWKGFHDGGLQMVSGWTTSRFVGAPFAKEMPVSWLPNREGKDRGHGDSYLRSNLCSPTRRPHRVPVAIKGVFQVRSLSQTARQSDATRGVPAAGHRCRQVEGHRRLGWRPATSCFCRPQLRANADSSPVLDVGQLARCP</sequence>
<reference evidence="2 3" key="1">
    <citation type="submission" date="2016-07" db="EMBL/GenBank/DDBJ databases">
        <title>Pervasive Adenine N6-methylation of Active Genes in Fungi.</title>
        <authorList>
            <consortium name="DOE Joint Genome Institute"/>
            <person name="Mondo S.J."/>
            <person name="Dannebaum R.O."/>
            <person name="Kuo R.C."/>
            <person name="Labutti K."/>
            <person name="Haridas S."/>
            <person name="Kuo A."/>
            <person name="Salamov A."/>
            <person name="Ahrendt S.R."/>
            <person name="Lipzen A."/>
            <person name="Sullivan W."/>
            <person name="Andreopoulos W.B."/>
            <person name="Clum A."/>
            <person name="Lindquist E."/>
            <person name="Daum C."/>
            <person name="Ramamoorthy G.K."/>
            <person name="Gryganskyi A."/>
            <person name="Culley D."/>
            <person name="Magnuson J.K."/>
            <person name="James T.Y."/>
            <person name="O'Malley M.A."/>
            <person name="Stajich J.E."/>
            <person name="Spatafora J.W."/>
            <person name="Visel A."/>
            <person name="Grigoriev I.V."/>
        </authorList>
    </citation>
    <scope>NUCLEOTIDE SEQUENCE [LARGE SCALE GENOMIC DNA]</scope>
    <source>
        <strain evidence="2 3">CBS 115471</strain>
    </source>
</reference>
<name>A0A1Y2A222_9PLEO</name>
<keyword evidence="3" id="KW-1185">Reference proteome</keyword>
<dbReference type="Proteomes" id="UP000193144">
    <property type="component" value="Unassembled WGS sequence"/>
</dbReference>
<evidence type="ECO:0000256" key="1">
    <source>
        <dbReference type="SAM" id="MobiDB-lite"/>
    </source>
</evidence>
<proteinExistence type="predicted"/>
<protein>
    <submittedName>
        <fullName evidence="2">Uncharacterized protein</fullName>
    </submittedName>
</protein>
<evidence type="ECO:0000313" key="2">
    <source>
        <dbReference type="EMBL" id="ORY16569.1"/>
    </source>
</evidence>
<dbReference type="AlphaFoldDB" id="A0A1Y2A222"/>
<organism evidence="2 3">
    <name type="scientific">Clohesyomyces aquaticus</name>
    <dbReference type="NCBI Taxonomy" id="1231657"/>
    <lineage>
        <taxon>Eukaryota</taxon>
        <taxon>Fungi</taxon>
        <taxon>Dikarya</taxon>
        <taxon>Ascomycota</taxon>
        <taxon>Pezizomycotina</taxon>
        <taxon>Dothideomycetes</taxon>
        <taxon>Pleosporomycetidae</taxon>
        <taxon>Pleosporales</taxon>
        <taxon>Lindgomycetaceae</taxon>
        <taxon>Clohesyomyces</taxon>
    </lineage>
</organism>
<feature type="region of interest" description="Disordered" evidence="1">
    <location>
        <begin position="46"/>
        <end position="66"/>
    </location>
</feature>
<accession>A0A1Y2A222</accession>
<comment type="caution">
    <text evidence="2">The sequence shown here is derived from an EMBL/GenBank/DDBJ whole genome shotgun (WGS) entry which is preliminary data.</text>
</comment>
<gene>
    <name evidence="2" type="ORF">BCR34DRAFT_95969</name>
</gene>
<dbReference type="EMBL" id="MCFA01000017">
    <property type="protein sequence ID" value="ORY16569.1"/>
    <property type="molecule type" value="Genomic_DNA"/>
</dbReference>